<dbReference type="EMBL" id="JAVRHX010000005">
    <property type="protein sequence ID" value="MDT0596226.1"/>
    <property type="molecule type" value="Genomic_DNA"/>
</dbReference>
<dbReference type="RefSeq" id="WP_311369745.1">
    <property type="nucleotide sequence ID" value="NZ_JAVRHX010000005.1"/>
</dbReference>
<dbReference type="PANTHER" id="PTHR43364:SF1">
    <property type="entry name" value="OXIDOREDUCTASE YDHF"/>
    <property type="match status" value="1"/>
</dbReference>
<evidence type="ECO:0000313" key="2">
    <source>
        <dbReference type="EMBL" id="MDT0596226.1"/>
    </source>
</evidence>
<gene>
    <name evidence="2" type="ORF">RM552_15330</name>
</gene>
<evidence type="ECO:0000313" key="3">
    <source>
        <dbReference type="Proteomes" id="UP001253545"/>
    </source>
</evidence>
<evidence type="ECO:0000259" key="1">
    <source>
        <dbReference type="Pfam" id="PF00248"/>
    </source>
</evidence>
<organism evidence="2 3">
    <name type="scientific">Glaciecola petra</name>
    <dbReference type="NCBI Taxonomy" id="3075602"/>
    <lineage>
        <taxon>Bacteria</taxon>
        <taxon>Pseudomonadati</taxon>
        <taxon>Pseudomonadota</taxon>
        <taxon>Gammaproteobacteria</taxon>
        <taxon>Alteromonadales</taxon>
        <taxon>Alteromonadaceae</taxon>
        <taxon>Glaciecola</taxon>
    </lineage>
</organism>
<dbReference type="InterPro" id="IPR023210">
    <property type="entry name" value="NADP_OxRdtase_dom"/>
</dbReference>
<keyword evidence="3" id="KW-1185">Reference proteome</keyword>
<dbReference type="Pfam" id="PF00248">
    <property type="entry name" value="Aldo_ket_red"/>
    <property type="match status" value="1"/>
</dbReference>
<comment type="caution">
    <text evidence="2">The sequence shown here is derived from an EMBL/GenBank/DDBJ whole genome shotgun (WGS) entry which is preliminary data.</text>
</comment>
<proteinExistence type="predicted"/>
<dbReference type="InterPro" id="IPR036812">
    <property type="entry name" value="NAD(P)_OxRdtase_dom_sf"/>
</dbReference>
<dbReference type="SUPFAM" id="SSF51430">
    <property type="entry name" value="NAD(P)-linked oxidoreductase"/>
    <property type="match status" value="1"/>
</dbReference>
<accession>A0ABU2ZV25</accession>
<protein>
    <submittedName>
        <fullName evidence="2">Aldo/keto reductase</fullName>
    </submittedName>
</protein>
<name>A0ABU2ZV25_9ALTE</name>
<sequence length="336" mass="37764">MTNKTLAIHQYFPDASRLILGTMNLGAWDESPITTEDINQAFDLVTEAIDLGINVIDLADIYTYGKSEKIIGELFKRERSLRHHLILQSKVGIKLPPINTSTKITKQYDLSADWICESVNNSIKRLHNQNLDILFLHRPDPLLELEPMMQALSTLHEQGKFEYLAVSNMHAGQIAWLQSATSIPIIANQLEMSLEKAGFVEDGITTNMSENKQYGFPRGTLEFSQQAGIQLQAWGALSQGLFGRDEVATDKLAYSEEKLRAINTTRELIQTLSKEYEVENNAIVLAWLLRHPSGIQPVLGTSKSSRLKALSQATNIQLSKEHWYAIFEASRGQEVP</sequence>
<feature type="domain" description="NADP-dependent oxidoreductase" evidence="1">
    <location>
        <begin position="17"/>
        <end position="328"/>
    </location>
</feature>
<dbReference type="InterPro" id="IPR050523">
    <property type="entry name" value="AKR_Detox_Biosynth"/>
</dbReference>
<dbReference type="Proteomes" id="UP001253545">
    <property type="component" value="Unassembled WGS sequence"/>
</dbReference>
<dbReference type="PANTHER" id="PTHR43364">
    <property type="entry name" value="NADH-SPECIFIC METHYLGLYOXAL REDUCTASE-RELATED"/>
    <property type="match status" value="1"/>
</dbReference>
<reference evidence="2 3" key="1">
    <citation type="submission" date="2023-09" db="EMBL/GenBank/DDBJ databases">
        <authorList>
            <person name="Rey-Velasco X."/>
        </authorList>
    </citation>
    <scope>NUCLEOTIDE SEQUENCE [LARGE SCALE GENOMIC DNA]</scope>
    <source>
        <strain evidence="2 3">P117</strain>
    </source>
</reference>
<dbReference type="Gene3D" id="3.20.20.100">
    <property type="entry name" value="NADP-dependent oxidoreductase domain"/>
    <property type="match status" value="1"/>
</dbReference>